<gene>
    <name evidence="6 8" type="ORF">BDZ99DRAFT_386259</name>
</gene>
<accession>A0A6A6YT99</accession>
<dbReference type="InterPro" id="IPR051345">
    <property type="entry name" value="Importin_beta-like_NTR"/>
</dbReference>
<dbReference type="GO" id="GO:0005634">
    <property type="term" value="C:nucleus"/>
    <property type="evidence" value="ECO:0007669"/>
    <property type="project" value="UniProtKB-SubCell"/>
</dbReference>
<dbReference type="AlphaFoldDB" id="A0A6A6YT99"/>
<reference evidence="8" key="2">
    <citation type="submission" date="2020-04" db="EMBL/GenBank/DDBJ databases">
        <authorList>
            <consortium name="NCBI Genome Project"/>
        </authorList>
    </citation>
    <scope>NUCLEOTIDE SEQUENCE</scope>
    <source>
        <strain evidence="8">CBS 304.34</strain>
    </source>
</reference>
<organism evidence="6">
    <name type="scientific">Mytilinidion resinicola</name>
    <dbReference type="NCBI Taxonomy" id="574789"/>
    <lineage>
        <taxon>Eukaryota</taxon>
        <taxon>Fungi</taxon>
        <taxon>Dikarya</taxon>
        <taxon>Ascomycota</taxon>
        <taxon>Pezizomycotina</taxon>
        <taxon>Dothideomycetes</taxon>
        <taxon>Pleosporomycetidae</taxon>
        <taxon>Mytilinidiales</taxon>
        <taxon>Mytilinidiaceae</taxon>
        <taxon>Mytilinidion</taxon>
    </lineage>
</organism>
<reference evidence="6 8" key="1">
    <citation type="journal article" date="2020" name="Stud. Mycol.">
        <title>101 Dothideomycetes genomes: a test case for predicting lifestyles and emergence of pathogens.</title>
        <authorList>
            <person name="Haridas S."/>
            <person name="Albert R."/>
            <person name="Binder M."/>
            <person name="Bloem J."/>
            <person name="Labutti K."/>
            <person name="Salamov A."/>
            <person name="Andreopoulos B."/>
            <person name="Baker S."/>
            <person name="Barry K."/>
            <person name="Bills G."/>
            <person name="Bluhm B."/>
            <person name="Cannon C."/>
            <person name="Castanera R."/>
            <person name="Culley D."/>
            <person name="Daum C."/>
            <person name="Ezra D."/>
            <person name="Gonzalez J."/>
            <person name="Henrissat B."/>
            <person name="Kuo A."/>
            <person name="Liang C."/>
            <person name="Lipzen A."/>
            <person name="Lutzoni F."/>
            <person name="Magnuson J."/>
            <person name="Mondo S."/>
            <person name="Nolan M."/>
            <person name="Ohm R."/>
            <person name="Pangilinan J."/>
            <person name="Park H.-J."/>
            <person name="Ramirez L."/>
            <person name="Alfaro M."/>
            <person name="Sun H."/>
            <person name="Tritt A."/>
            <person name="Yoshinaga Y."/>
            <person name="Zwiers L.-H."/>
            <person name="Turgeon B."/>
            <person name="Goodwin S."/>
            <person name="Spatafora J."/>
            <person name="Crous P."/>
            <person name="Grigoriev I."/>
        </authorList>
    </citation>
    <scope>NUCLEOTIDE SEQUENCE</scope>
    <source>
        <strain evidence="6 8">CBS 304.34</strain>
    </source>
</reference>
<keyword evidence="5" id="KW-0539">Nucleus</keyword>
<dbReference type="GO" id="GO:0005737">
    <property type="term" value="C:cytoplasm"/>
    <property type="evidence" value="ECO:0007669"/>
    <property type="project" value="TreeGrafter"/>
</dbReference>
<dbReference type="GeneID" id="54456359"/>
<dbReference type="InterPro" id="IPR057942">
    <property type="entry name" value="TPR_TNPO3_IPO13_3rd"/>
</dbReference>
<name>A0A6A6YT99_9PEZI</name>
<reference evidence="8" key="3">
    <citation type="submission" date="2025-04" db="UniProtKB">
        <authorList>
            <consortium name="RefSeq"/>
        </authorList>
    </citation>
    <scope>IDENTIFICATION</scope>
    <source>
        <strain evidence="8">CBS 304.34</strain>
    </source>
</reference>
<dbReference type="RefSeq" id="XP_033578101.1">
    <property type="nucleotide sequence ID" value="XM_033715466.1"/>
</dbReference>
<dbReference type="InterPro" id="IPR016024">
    <property type="entry name" value="ARM-type_fold"/>
</dbReference>
<dbReference type="PANTHER" id="PTHR12363:SF33">
    <property type="entry name" value="IMPORTIN-13"/>
    <property type="match status" value="1"/>
</dbReference>
<evidence type="ECO:0000256" key="5">
    <source>
        <dbReference type="ARBA" id="ARBA00023242"/>
    </source>
</evidence>
<evidence type="ECO:0000256" key="3">
    <source>
        <dbReference type="ARBA" id="ARBA00022448"/>
    </source>
</evidence>
<evidence type="ECO:0000313" key="8">
    <source>
        <dbReference type="RefSeq" id="XP_033578101.1"/>
    </source>
</evidence>
<evidence type="ECO:0000313" key="6">
    <source>
        <dbReference type="EMBL" id="KAF2811137.1"/>
    </source>
</evidence>
<dbReference type="Pfam" id="PF24140">
    <property type="entry name" value="TPR_TNPO3_IPO13_3rd"/>
    <property type="match status" value="1"/>
</dbReference>
<evidence type="ECO:0000256" key="2">
    <source>
        <dbReference type="ARBA" id="ARBA00007991"/>
    </source>
</evidence>
<dbReference type="Gene3D" id="1.25.10.10">
    <property type="entry name" value="Leucine-rich Repeat Variant"/>
    <property type="match status" value="1"/>
</dbReference>
<evidence type="ECO:0000313" key="7">
    <source>
        <dbReference type="Proteomes" id="UP000504636"/>
    </source>
</evidence>
<dbReference type="SUPFAM" id="SSF48371">
    <property type="entry name" value="ARM repeat"/>
    <property type="match status" value="2"/>
</dbReference>
<dbReference type="OrthoDB" id="2016913at2759"/>
<proteinExistence type="inferred from homology"/>
<comment type="subcellular location">
    <subcellularLocation>
        <location evidence="1">Nucleus</location>
    </subcellularLocation>
</comment>
<evidence type="ECO:0000256" key="1">
    <source>
        <dbReference type="ARBA" id="ARBA00004123"/>
    </source>
</evidence>
<keyword evidence="7" id="KW-1185">Reference proteome</keyword>
<dbReference type="InterPro" id="IPR011989">
    <property type="entry name" value="ARM-like"/>
</dbReference>
<dbReference type="Proteomes" id="UP000504636">
    <property type="component" value="Unplaced"/>
</dbReference>
<keyword evidence="4" id="KW-0653">Protein transport</keyword>
<dbReference type="GO" id="GO:0006606">
    <property type="term" value="P:protein import into nucleus"/>
    <property type="evidence" value="ECO:0007669"/>
    <property type="project" value="TreeGrafter"/>
</dbReference>
<dbReference type="EMBL" id="MU003699">
    <property type="protein sequence ID" value="KAF2811137.1"/>
    <property type="molecule type" value="Genomic_DNA"/>
</dbReference>
<evidence type="ECO:0000256" key="4">
    <source>
        <dbReference type="ARBA" id="ARBA00022927"/>
    </source>
</evidence>
<comment type="similarity">
    <text evidence="2">Belongs to the importin beta family.</text>
</comment>
<keyword evidence="3" id="KW-0813">Transport</keyword>
<sequence length="1014" mass="113696">MAEPTIAEIEERINLLYQVGNPQVIKETDAFLTTLQRSDRGWEIADALMHSEDDKVQYYGALTFTVKLNQDGDKLDENQSSLLLSTLMSWLLRLEKTSQSKVVATKFCSTLANYFCKPTSSWTKCIHTLACSFYKGTQVPEESIDKFLSIWELLPSLTDGQIYYLLLFAMDLAEAAKSLSQQQHETLHNRMASNTVDIEALLHESLRRGQEVVCMRDEIAREGMQEAGQKILNQALKTYVSWVFYAQQEFKNSTESLKNLRTVFDMAAPCLELDVDDAIDIFADILDNYPKFLLPEQQYKLWECCMSPWGIEILNQNDDTSVTLLRMVIAYCQILLSSGRLHKEAGQNFVCDQALGTLHNLLKYEGYVGDGDEIAPPVADFWSVYISTLDDEMFKFKEADAKPAWVDIAKAHTFLVVTELFDKIRFPPPEATKAWDSESRSRFKSFRMDVRDLFQSAYEQIREPLLDHFVKVIQSALAEKAWLQVEAGLFCLNSIAEELDADTDLQIRTLLGASLFDHMTAAENIPAVTRRSAVEMVSHFTEFFLRNMDFVAPVLRFLVTALAQPALANSAAKSFASLCSSCRKALTGELGSFFDMYQQFLGYQTAEVHTKGKVMEGIAAIIEALPSDAEKATRLQELFQYISMDAQNAITPENAGTETSAVFALAALQCLTSIGKALQAQDDAVIDLESEGPSEKSPSNFWTEGPGSTIQSQIFQFIQVLTQIHGKEGDIIEEACSIFRTGYKESVPGPFLLPPKATVDFIASTDVNTPRLPFVLETACIFVRSHKSDKSPSFHEQAQLLLRYILKLMQQLGHPSIDPEVSVGCIEVVQRIINTNADILNGESSEVLQAMFQFSIECVLSPDVLPKRAAAELWNDIFALSLDMRHPQQSIAQQIVSHFGPTVTRALVFNVCGEADTSSLDYIMPPLRKMIQSQPWARTQITEALANLPLFARAPEHFEVQKLTRIFTEGLIRNARQVSAFKITVKDFSQKCRKMAVQLGPEVPYLGISPNAPL</sequence>
<dbReference type="PANTHER" id="PTHR12363">
    <property type="entry name" value="TRANSPORTIN 3 AND IMPORTIN 13"/>
    <property type="match status" value="1"/>
</dbReference>
<protein>
    <submittedName>
        <fullName evidence="6 8">ARM repeat-containing protein</fullName>
    </submittedName>
</protein>